<dbReference type="InterPro" id="IPR011013">
    <property type="entry name" value="Gal_mutarotase_sf_dom"/>
</dbReference>
<evidence type="ECO:0000313" key="10">
    <source>
        <dbReference type="EMBL" id="KAK9506451.1"/>
    </source>
</evidence>
<evidence type="ECO:0000256" key="5">
    <source>
        <dbReference type="ARBA" id="ARBA00023235"/>
    </source>
</evidence>
<organism evidence="10 11">
    <name type="scientific">Rhynocoris fuscipes</name>
    <dbReference type="NCBI Taxonomy" id="488301"/>
    <lineage>
        <taxon>Eukaryota</taxon>
        <taxon>Metazoa</taxon>
        <taxon>Ecdysozoa</taxon>
        <taxon>Arthropoda</taxon>
        <taxon>Hexapoda</taxon>
        <taxon>Insecta</taxon>
        <taxon>Pterygota</taxon>
        <taxon>Neoptera</taxon>
        <taxon>Paraneoptera</taxon>
        <taxon>Hemiptera</taxon>
        <taxon>Heteroptera</taxon>
        <taxon>Panheteroptera</taxon>
        <taxon>Cimicomorpha</taxon>
        <taxon>Reduviidae</taxon>
        <taxon>Harpactorinae</taxon>
        <taxon>Harpactorini</taxon>
        <taxon>Rhynocoris</taxon>
    </lineage>
</organism>
<dbReference type="GO" id="GO:0006006">
    <property type="term" value="P:glucose metabolic process"/>
    <property type="evidence" value="ECO:0007669"/>
    <property type="project" value="TreeGrafter"/>
</dbReference>
<dbReference type="InterPro" id="IPR047215">
    <property type="entry name" value="Galactose_mutarotase-like"/>
</dbReference>
<dbReference type="InterPro" id="IPR014718">
    <property type="entry name" value="GH-type_carb-bd"/>
</dbReference>
<dbReference type="PANTHER" id="PTHR10091">
    <property type="entry name" value="ALDOSE-1-EPIMERASE"/>
    <property type="match status" value="1"/>
</dbReference>
<evidence type="ECO:0000256" key="2">
    <source>
        <dbReference type="ARBA" id="ARBA00004947"/>
    </source>
</evidence>
<dbReference type="EMBL" id="JAPXFL010000005">
    <property type="protein sequence ID" value="KAK9506451.1"/>
    <property type="molecule type" value="Genomic_DNA"/>
</dbReference>
<evidence type="ECO:0000256" key="4">
    <source>
        <dbReference type="ARBA" id="ARBA00021023"/>
    </source>
</evidence>
<dbReference type="Pfam" id="PF01263">
    <property type="entry name" value="Aldose_epim"/>
    <property type="match status" value="1"/>
</dbReference>
<protein>
    <recommendedName>
        <fullName evidence="4">Galactose mutarotase</fullName>
    </recommendedName>
    <alternativeName>
        <fullName evidence="7">Aldose 1-epimerase</fullName>
    </alternativeName>
</protein>
<evidence type="ECO:0000256" key="6">
    <source>
        <dbReference type="ARBA" id="ARBA00023277"/>
    </source>
</evidence>
<keyword evidence="6" id="KW-0119">Carbohydrate metabolism</keyword>
<sequence length="609" mass="68712">MAKPLGTNPTMLDPGPDDFSMFDDPPFFDKVLAFRDDEEDLGEHEEVDDREFYDILGGTGKIIVDTFGYFIPPRKHEPPEFPRPSKPKDQKLTEDVRLSNVPPFEPPVPKYAMEESVEEMGEHEEKLSDFLVDRPVEPIKQIVRRYTFINSKGMSVSVINYGATVTAINVPDKDGSFADVVLGFDGMEGYQSEKNQFIGATLGRFSSIITDGKFSIGSREYYLSQNEGQHHMLGGYYGFDKVMWDAAVYKDKVIMTYVSKDNEEGYPGNLMVQMEFCLTRNNSFIIHTTATCSKPTIISIGNNIMFNLAGHGAGPDGLKQHSLIVNADRFIVTDLLTGLPTGEVQNVGATYYDLRVPRPLSKAIRKTPGNGYDQTFCLTKGLKRHCISFAARLVHPDNGRYLEVQTDQPGLLVYTCNKFPNPDPTFIEVATPEETDFKCRLGFGDDKDEQWPMRVLSKQVWERPLSVPDEEHIFAEVEELVSKSSKSVSSGFGDDTESASVLEHDGDTVREEMPPFDPEEFYRDEAESLHDEYEAEEMMGEMLIEGKFGVTYRNHAAIVLMPQEYPDSPKYKQFPSPVLQPSKVYARTTVYKFGIIPLPKKIEIARVLK</sequence>
<comment type="catalytic activity">
    <reaction evidence="1">
        <text>alpha-D-galactose = beta-D-galactose</text>
        <dbReference type="Rhea" id="RHEA:28675"/>
        <dbReference type="ChEBI" id="CHEBI:27667"/>
        <dbReference type="ChEBI" id="CHEBI:28061"/>
        <dbReference type="EC" id="5.1.3.3"/>
    </reaction>
    <physiologicalReaction direction="right-to-left" evidence="1">
        <dbReference type="Rhea" id="RHEA:28677"/>
    </physiologicalReaction>
</comment>
<name>A0AAW1D643_9HEMI</name>
<gene>
    <name evidence="10" type="ORF">O3M35_008389</name>
</gene>
<evidence type="ECO:0000256" key="8">
    <source>
        <dbReference type="ARBA" id="ARBA00045743"/>
    </source>
</evidence>
<accession>A0AAW1D643</accession>
<comment type="caution">
    <text evidence="10">The sequence shown here is derived from an EMBL/GenBank/DDBJ whole genome shotgun (WGS) entry which is preliminary data.</text>
</comment>
<evidence type="ECO:0000256" key="7">
    <source>
        <dbReference type="ARBA" id="ARBA00032729"/>
    </source>
</evidence>
<feature type="region of interest" description="Disordered" evidence="9">
    <location>
        <begin position="74"/>
        <end position="94"/>
    </location>
</feature>
<comment type="pathway">
    <text evidence="2">Carbohydrate metabolism; galactose metabolism.</text>
</comment>
<evidence type="ECO:0000313" key="11">
    <source>
        <dbReference type="Proteomes" id="UP001461498"/>
    </source>
</evidence>
<evidence type="ECO:0000256" key="3">
    <source>
        <dbReference type="ARBA" id="ARBA00006206"/>
    </source>
</evidence>
<dbReference type="InterPro" id="IPR008183">
    <property type="entry name" value="Aldose_1/G6P_1-epimerase"/>
</dbReference>
<keyword evidence="5" id="KW-0413">Isomerase</keyword>
<dbReference type="GO" id="GO:0030246">
    <property type="term" value="F:carbohydrate binding"/>
    <property type="evidence" value="ECO:0007669"/>
    <property type="project" value="InterPro"/>
</dbReference>
<keyword evidence="11" id="KW-1185">Reference proteome</keyword>
<dbReference type="Gene3D" id="2.70.98.10">
    <property type="match status" value="1"/>
</dbReference>
<dbReference type="AlphaFoldDB" id="A0AAW1D643"/>
<evidence type="ECO:0000256" key="9">
    <source>
        <dbReference type="SAM" id="MobiDB-lite"/>
    </source>
</evidence>
<proteinExistence type="inferred from homology"/>
<evidence type="ECO:0000256" key="1">
    <source>
        <dbReference type="ARBA" id="ARBA00001712"/>
    </source>
</evidence>
<reference evidence="10 11" key="1">
    <citation type="submission" date="2022-12" db="EMBL/GenBank/DDBJ databases">
        <title>Chromosome-level genome assembly of true bugs.</title>
        <authorList>
            <person name="Ma L."/>
            <person name="Li H."/>
        </authorList>
    </citation>
    <scope>NUCLEOTIDE SEQUENCE [LARGE SCALE GENOMIC DNA]</scope>
    <source>
        <strain evidence="10">Lab_2022b</strain>
    </source>
</reference>
<dbReference type="CDD" id="cd09019">
    <property type="entry name" value="galactose_mutarotase_like"/>
    <property type="match status" value="1"/>
</dbReference>
<dbReference type="Proteomes" id="UP001461498">
    <property type="component" value="Unassembled WGS sequence"/>
</dbReference>
<dbReference type="PANTHER" id="PTHR10091:SF0">
    <property type="entry name" value="GALACTOSE MUTAROTASE"/>
    <property type="match status" value="1"/>
</dbReference>
<dbReference type="GO" id="GO:0005737">
    <property type="term" value="C:cytoplasm"/>
    <property type="evidence" value="ECO:0007669"/>
    <property type="project" value="TreeGrafter"/>
</dbReference>
<comment type="function">
    <text evidence="8">Mutarotase that catalyzes the interconversion of beta-D-galactose and alpha-D-galactose during galactose metabolism. Beta-D-galactose is metabolized in the liver into glucose 1-phosphate, the primary metabolic fuel, by the action of four enzymes that constitute the Leloir pathway: GALM, GALK1 (galactokinase), GALT (galactose-1-phosphate uridylyltransferase) and GALE (UDP-galactose-4'-epimerase). Involved in the maintenance of the equilibrium between the beta- and alpha-anomers of galactose, therefore ensuring a sufficient supply of the alpha-anomer for GALK1. Also active on D-glucose although shows a preference for galactose over glucose.</text>
</comment>
<dbReference type="GO" id="GO:0033499">
    <property type="term" value="P:galactose catabolic process via UDP-galactose, Leloir pathway"/>
    <property type="evidence" value="ECO:0007669"/>
    <property type="project" value="TreeGrafter"/>
</dbReference>
<dbReference type="GO" id="GO:0004034">
    <property type="term" value="F:aldose 1-epimerase activity"/>
    <property type="evidence" value="ECO:0007669"/>
    <property type="project" value="UniProtKB-EC"/>
</dbReference>
<comment type="similarity">
    <text evidence="3">Belongs to the aldose epimerase family.</text>
</comment>
<dbReference type="SUPFAM" id="SSF74650">
    <property type="entry name" value="Galactose mutarotase-like"/>
    <property type="match status" value="2"/>
</dbReference>